<dbReference type="Proteomes" id="UP000197717">
    <property type="component" value="Chromosome"/>
</dbReference>
<keyword evidence="1" id="KW-0732">Signal</keyword>
<dbReference type="EMBL" id="CP022133">
    <property type="protein sequence ID" value="ASG65483.1"/>
    <property type="molecule type" value="Genomic_DNA"/>
</dbReference>
<evidence type="ECO:0008006" key="4">
    <source>
        <dbReference type="Google" id="ProtNLM"/>
    </source>
</evidence>
<keyword evidence="3" id="KW-1185">Reference proteome</keyword>
<organism evidence="2 3">
    <name type="scientific">Idiomarina piscisalsi</name>
    <dbReference type="NCBI Taxonomy" id="1096243"/>
    <lineage>
        <taxon>Bacteria</taxon>
        <taxon>Pseudomonadati</taxon>
        <taxon>Pseudomonadota</taxon>
        <taxon>Gammaproteobacteria</taxon>
        <taxon>Alteromonadales</taxon>
        <taxon>Idiomarinaceae</taxon>
        <taxon>Idiomarina</taxon>
    </lineage>
</organism>
<reference evidence="2 3" key="1">
    <citation type="submission" date="2017-06" db="EMBL/GenBank/DDBJ databases">
        <title>Complete genome sequence of Idiomarina piscisalsi strain 10PY1A isolated from soil of Soudi Arabia.</title>
        <authorList>
            <person name="Kim M.-C."/>
            <person name="Jung B.K."/>
            <person name="Budiyanto F."/>
            <person name="Nzila A."/>
            <person name="Shin J.-H."/>
        </authorList>
    </citation>
    <scope>NUCLEOTIDE SEQUENCE [LARGE SCALE GENOMIC DNA]</scope>
    <source>
        <strain evidence="2 3">10PY1A</strain>
    </source>
</reference>
<evidence type="ECO:0000313" key="2">
    <source>
        <dbReference type="EMBL" id="ASG65483.1"/>
    </source>
</evidence>
<protein>
    <recommendedName>
        <fullName evidence="4">DUF3108 domain-containing protein</fullName>
    </recommendedName>
</protein>
<feature type="chain" id="PRO_5046336293" description="DUF3108 domain-containing protein" evidence="1">
    <location>
        <begin position="26"/>
        <end position="251"/>
    </location>
</feature>
<name>A0ABM6LSP7_9GAMM</name>
<proteinExistence type="predicted"/>
<gene>
    <name evidence="2" type="ORF">CEW91_04745</name>
</gene>
<dbReference type="RefSeq" id="WP_088767891.1">
    <property type="nucleotide sequence ID" value="NZ_CP022133.1"/>
</dbReference>
<sequence length="251" mass="29284">MLKRTMYFLMASTVLSFSQLAPVHADDTAKATQGINDTMKPYEANYVITRGDSEYGEGYRYLEVSPDNEWQLRTKSDISWFILSDTREARSVFIVDDENNRLEPREFIYMRTGTGSDKSFHGEFRADDKKVRNVDTGRMLDINWENALFDEANVIEQLRIDVAGGAEQFKYRVVNEKGEEDEYRFRVMAESQVLSLPYGEVEAIKVGRVRDNNRRQTFFWFAPELNYVMVKMQQFKEGDEQATMSLRSLDM</sequence>
<evidence type="ECO:0000313" key="3">
    <source>
        <dbReference type="Proteomes" id="UP000197717"/>
    </source>
</evidence>
<dbReference type="Pfam" id="PF11306">
    <property type="entry name" value="DUF3108"/>
    <property type="match status" value="1"/>
</dbReference>
<evidence type="ECO:0000256" key="1">
    <source>
        <dbReference type="SAM" id="SignalP"/>
    </source>
</evidence>
<dbReference type="InterPro" id="IPR021457">
    <property type="entry name" value="DUF3108"/>
</dbReference>
<accession>A0ABM6LSP7</accession>
<feature type="signal peptide" evidence="1">
    <location>
        <begin position="1"/>
        <end position="25"/>
    </location>
</feature>